<dbReference type="EMBL" id="WSGM01000801">
    <property type="protein sequence ID" value="KAE9717978.1"/>
    <property type="molecule type" value="Genomic_DNA"/>
</dbReference>
<dbReference type="Pfam" id="PF10964">
    <property type="entry name" value="DUF2766"/>
    <property type="match status" value="1"/>
</dbReference>
<evidence type="ECO:0000313" key="1">
    <source>
        <dbReference type="EMBL" id="KAE9717978.1"/>
    </source>
</evidence>
<proteinExistence type="predicted"/>
<feature type="non-terminal residue" evidence="1">
    <location>
        <position position="1"/>
    </location>
</feature>
<accession>A0A6N6WR40</accession>
<organism evidence="1 2">
    <name type="scientific">Escherichia coli</name>
    <dbReference type="NCBI Taxonomy" id="562"/>
    <lineage>
        <taxon>Bacteria</taxon>
        <taxon>Pseudomonadati</taxon>
        <taxon>Pseudomonadota</taxon>
        <taxon>Gammaproteobacteria</taxon>
        <taxon>Enterobacterales</taxon>
        <taxon>Enterobacteriaceae</taxon>
        <taxon>Escherichia</taxon>
    </lineage>
</organism>
<dbReference type="InterPro" id="IPR020262">
    <property type="entry name" value="Uncharacterised_YecJ"/>
</dbReference>
<name>A0A6N6WR40_ECOLX</name>
<reference evidence="1 2" key="1">
    <citation type="submission" date="2019-10" db="EMBL/GenBank/DDBJ databases">
        <title>Antimicrobial-resistant enteric bacteria are widely distributed amongst people, animals and the environment in northern Tanzania.</title>
        <authorList>
            <person name="Subbiah M."/>
            <person name="Call D.R."/>
        </authorList>
    </citation>
    <scope>NUCLEOTIDE SEQUENCE [LARGE SCALE GENOMIC DNA]</scope>
    <source>
        <strain evidence="1 2">TzEc067</strain>
    </source>
</reference>
<evidence type="ECO:0000313" key="2">
    <source>
        <dbReference type="Proteomes" id="UP000437875"/>
    </source>
</evidence>
<dbReference type="AlphaFoldDB" id="A0A6N6WR40"/>
<comment type="caution">
    <text evidence="1">The sequence shown here is derived from an EMBL/GenBank/DDBJ whole genome shotgun (WGS) entry which is preliminary data.</text>
</comment>
<dbReference type="Proteomes" id="UP000437875">
    <property type="component" value="Unassembled WGS sequence"/>
</dbReference>
<protein>
    <submittedName>
        <fullName evidence="1">DUF2766 domain-containing protein</fullName>
    </submittedName>
</protein>
<sequence>MRAIQKAIALIELKFTPQGESH</sequence>
<gene>
    <name evidence="1" type="primary">yecJ</name>
    <name evidence="1" type="ORF">GP711_29085</name>
</gene>